<dbReference type="EMBL" id="JAEINH010000002">
    <property type="protein sequence ID" value="MBI9114120.1"/>
    <property type="molecule type" value="Genomic_DNA"/>
</dbReference>
<proteinExistence type="predicted"/>
<dbReference type="InterPro" id="IPR012675">
    <property type="entry name" value="Beta-grasp_dom_sf"/>
</dbReference>
<dbReference type="PANTHER" id="PTHR34472:SF1">
    <property type="entry name" value="SULFUR CARRIER PROTEIN THIS"/>
    <property type="match status" value="1"/>
</dbReference>
<dbReference type="CDD" id="cd00565">
    <property type="entry name" value="Ubl_ThiS"/>
    <property type="match status" value="1"/>
</dbReference>
<dbReference type="SUPFAM" id="SSF54285">
    <property type="entry name" value="MoaD/ThiS"/>
    <property type="match status" value="1"/>
</dbReference>
<dbReference type="PANTHER" id="PTHR34472">
    <property type="entry name" value="SULFUR CARRIER PROTEIN THIS"/>
    <property type="match status" value="1"/>
</dbReference>
<protein>
    <submittedName>
        <fullName evidence="1">Sulfur carrier protein ThiS</fullName>
    </submittedName>
</protein>
<accession>A0A934IAC7</accession>
<dbReference type="RefSeq" id="WP_198732660.1">
    <property type="nucleotide sequence ID" value="NZ_JAEINH010000002.1"/>
</dbReference>
<keyword evidence="2" id="KW-1185">Reference proteome</keyword>
<evidence type="ECO:0000313" key="1">
    <source>
        <dbReference type="EMBL" id="MBI9114120.1"/>
    </source>
</evidence>
<dbReference type="Proteomes" id="UP000602087">
    <property type="component" value="Unassembled WGS sequence"/>
</dbReference>
<reference evidence="1" key="1">
    <citation type="submission" date="2020-12" db="EMBL/GenBank/DDBJ databases">
        <title>Sanguibacter suaedae sp. nov., isolated from Suaeda aralocaspica.</title>
        <authorList>
            <person name="Ma Q."/>
        </authorList>
    </citation>
    <scope>NUCLEOTIDE SEQUENCE</scope>
    <source>
        <strain evidence="1">YZGR15</strain>
    </source>
</reference>
<gene>
    <name evidence="1" type="primary">thiS</name>
    <name evidence="1" type="ORF">JAV76_03715</name>
</gene>
<sequence>MTTVHVNGVAHDLQSTAPDVASLVARFVPGVADAGPRTEDEEASPPLPAGVAVAVNDRVVPRSRWRSTHVVLGDRVEIVTAVQGG</sequence>
<evidence type="ECO:0000313" key="2">
    <source>
        <dbReference type="Proteomes" id="UP000602087"/>
    </source>
</evidence>
<dbReference type="InterPro" id="IPR003749">
    <property type="entry name" value="ThiS/MoaD-like"/>
</dbReference>
<dbReference type="NCBIfam" id="TIGR01683">
    <property type="entry name" value="thiS"/>
    <property type="match status" value="1"/>
</dbReference>
<name>A0A934IAC7_9MICO</name>
<dbReference type="InterPro" id="IPR016155">
    <property type="entry name" value="Mopterin_synth/thiamin_S_b"/>
</dbReference>
<dbReference type="Gene3D" id="3.10.20.30">
    <property type="match status" value="1"/>
</dbReference>
<comment type="caution">
    <text evidence="1">The sequence shown here is derived from an EMBL/GenBank/DDBJ whole genome shotgun (WGS) entry which is preliminary data.</text>
</comment>
<organism evidence="1 2">
    <name type="scientific">Sanguibacter suaedae</name>
    <dbReference type="NCBI Taxonomy" id="2795737"/>
    <lineage>
        <taxon>Bacteria</taxon>
        <taxon>Bacillati</taxon>
        <taxon>Actinomycetota</taxon>
        <taxon>Actinomycetes</taxon>
        <taxon>Micrococcales</taxon>
        <taxon>Sanguibacteraceae</taxon>
        <taxon>Sanguibacter</taxon>
    </lineage>
</organism>
<dbReference type="AlphaFoldDB" id="A0A934IAC7"/>
<dbReference type="InterPro" id="IPR010035">
    <property type="entry name" value="Thi_S"/>
</dbReference>
<dbReference type="Pfam" id="PF02597">
    <property type="entry name" value="ThiS"/>
    <property type="match status" value="1"/>
</dbReference>